<protein>
    <submittedName>
        <fullName evidence="2">Uncharacterized protein</fullName>
    </submittedName>
</protein>
<keyword evidence="3" id="KW-1185">Reference proteome</keyword>
<dbReference type="Proteomes" id="UP000617340">
    <property type="component" value="Unassembled WGS sequence"/>
</dbReference>
<comment type="caution">
    <text evidence="2">The sequence shown here is derived from an EMBL/GenBank/DDBJ whole genome shotgun (WGS) entry which is preliminary data.</text>
</comment>
<dbReference type="AlphaFoldDB" id="A0A834U710"/>
<accession>A0A834U710</accession>
<gene>
    <name evidence="2" type="ORF">HZH68_001561</name>
</gene>
<sequence>MQNYLSTRYRRVYDKIKEARSMNFKGKLPKSIMDVKMILNGLSSSTNVGKDVVKFPYELTSKIVQFPYVHYWRKYWLVKCSTITMFILMPAFYNLYKFKKSENSNWPYKKDVNELRELRKEVEAKPKI</sequence>
<organism evidence="2 3">
    <name type="scientific">Vespula germanica</name>
    <name type="common">German yellow jacket</name>
    <name type="synonym">Paravespula germanica</name>
    <dbReference type="NCBI Taxonomy" id="30212"/>
    <lineage>
        <taxon>Eukaryota</taxon>
        <taxon>Metazoa</taxon>
        <taxon>Ecdysozoa</taxon>
        <taxon>Arthropoda</taxon>
        <taxon>Hexapoda</taxon>
        <taxon>Insecta</taxon>
        <taxon>Pterygota</taxon>
        <taxon>Neoptera</taxon>
        <taxon>Endopterygota</taxon>
        <taxon>Hymenoptera</taxon>
        <taxon>Apocrita</taxon>
        <taxon>Aculeata</taxon>
        <taxon>Vespoidea</taxon>
        <taxon>Vespidae</taxon>
        <taxon>Vespinae</taxon>
        <taxon>Vespula</taxon>
    </lineage>
</organism>
<dbReference type="EMBL" id="JACSDZ010000001">
    <property type="protein sequence ID" value="KAF7418908.1"/>
    <property type="molecule type" value="Genomic_DNA"/>
</dbReference>
<evidence type="ECO:0000313" key="2">
    <source>
        <dbReference type="EMBL" id="KAF7418908.1"/>
    </source>
</evidence>
<evidence type="ECO:0000256" key="1">
    <source>
        <dbReference type="SAM" id="Phobius"/>
    </source>
</evidence>
<name>A0A834U710_VESGE</name>
<keyword evidence="1" id="KW-0812">Transmembrane</keyword>
<reference evidence="2" key="1">
    <citation type="journal article" date="2020" name="G3 (Bethesda)">
        <title>High-Quality Assemblies for Three Invasive Social Wasps from the &lt;i&gt;Vespula&lt;/i&gt; Genus.</title>
        <authorList>
            <person name="Harrop T.W.R."/>
            <person name="Guhlin J."/>
            <person name="McLaughlin G.M."/>
            <person name="Permina E."/>
            <person name="Stockwell P."/>
            <person name="Gilligan J."/>
            <person name="Le Lec M.F."/>
            <person name="Gruber M.A.M."/>
            <person name="Quinn O."/>
            <person name="Lovegrove M."/>
            <person name="Duncan E.J."/>
            <person name="Remnant E.J."/>
            <person name="Van Eeckhoven J."/>
            <person name="Graham B."/>
            <person name="Knapp R.A."/>
            <person name="Langford K.W."/>
            <person name="Kronenberg Z."/>
            <person name="Press M.O."/>
            <person name="Eacker S.M."/>
            <person name="Wilson-Rankin E.E."/>
            <person name="Purcell J."/>
            <person name="Lester P.J."/>
            <person name="Dearden P.K."/>
        </authorList>
    </citation>
    <scope>NUCLEOTIDE SEQUENCE</scope>
    <source>
        <strain evidence="2">Linc-1</strain>
    </source>
</reference>
<keyword evidence="1" id="KW-1133">Transmembrane helix</keyword>
<proteinExistence type="predicted"/>
<evidence type="ECO:0000313" key="3">
    <source>
        <dbReference type="Proteomes" id="UP000617340"/>
    </source>
</evidence>
<keyword evidence="1" id="KW-0472">Membrane</keyword>
<feature type="transmembrane region" description="Helical" evidence="1">
    <location>
        <begin position="76"/>
        <end position="96"/>
    </location>
</feature>